<feature type="compositionally biased region" description="Polar residues" evidence="1">
    <location>
        <begin position="325"/>
        <end position="335"/>
    </location>
</feature>
<feature type="compositionally biased region" description="Polar residues" evidence="1">
    <location>
        <begin position="1608"/>
        <end position="1621"/>
    </location>
</feature>
<feature type="region of interest" description="Disordered" evidence="1">
    <location>
        <begin position="1389"/>
        <end position="1418"/>
    </location>
</feature>
<feature type="compositionally biased region" description="Low complexity" evidence="1">
    <location>
        <begin position="1220"/>
        <end position="1244"/>
    </location>
</feature>
<evidence type="ECO:0008006" key="4">
    <source>
        <dbReference type="Google" id="ProtNLM"/>
    </source>
</evidence>
<proteinExistence type="predicted"/>
<gene>
    <name evidence="2" type="ORF">QBC37DRAFT_410570</name>
</gene>
<organism evidence="2 3">
    <name type="scientific">Rhypophila decipiens</name>
    <dbReference type="NCBI Taxonomy" id="261697"/>
    <lineage>
        <taxon>Eukaryota</taxon>
        <taxon>Fungi</taxon>
        <taxon>Dikarya</taxon>
        <taxon>Ascomycota</taxon>
        <taxon>Pezizomycotina</taxon>
        <taxon>Sordariomycetes</taxon>
        <taxon>Sordariomycetidae</taxon>
        <taxon>Sordariales</taxon>
        <taxon>Naviculisporaceae</taxon>
        <taxon>Rhypophila</taxon>
    </lineage>
</organism>
<feature type="compositionally biased region" description="Polar residues" evidence="1">
    <location>
        <begin position="1436"/>
        <end position="1466"/>
    </location>
</feature>
<feature type="compositionally biased region" description="Polar residues" evidence="1">
    <location>
        <begin position="741"/>
        <end position="755"/>
    </location>
</feature>
<feature type="compositionally biased region" description="Polar residues" evidence="1">
    <location>
        <begin position="874"/>
        <end position="896"/>
    </location>
</feature>
<feature type="compositionally biased region" description="Polar residues" evidence="1">
    <location>
        <begin position="442"/>
        <end position="451"/>
    </location>
</feature>
<dbReference type="EMBL" id="MU858049">
    <property type="protein sequence ID" value="KAK4219234.1"/>
    <property type="molecule type" value="Genomic_DNA"/>
</dbReference>
<feature type="region of interest" description="Disordered" evidence="1">
    <location>
        <begin position="538"/>
        <end position="660"/>
    </location>
</feature>
<protein>
    <recommendedName>
        <fullName evidence="4">WW domain-containing protein</fullName>
    </recommendedName>
</protein>
<feature type="region of interest" description="Disordered" evidence="1">
    <location>
        <begin position="47"/>
        <end position="179"/>
    </location>
</feature>
<feature type="region of interest" description="Disordered" evidence="1">
    <location>
        <begin position="1535"/>
        <end position="1644"/>
    </location>
</feature>
<feature type="non-terminal residue" evidence="2">
    <location>
        <position position="1746"/>
    </location>
</feature>
<feature type="compositionally biased region" description="Polar residues" evidence="1">
    <location>
        <begin position="1276"/>
        <end position="1302"/>
    </location>
</feature>
<feature type="compositionally biased region" description="Basic and acidic residues" evidence="1">
    <location>
        <begin position="351"/>
        <end position="363"/>
    </location>
</feature>
<keyword evidence="3" id="KW-1185">Reference proteome</keyword>
<feature type="region of interest" description="Disordered" evidence="1">
    <location>
        <begin position="393"/>
        <end position="457"/>
    </location>
</feature>
<accession>A0AAN7BCY4</accession>
<dbReference type="Proteomes" id="UP001301769">
    <property type="component" value="Unassembled WGS sequence"/>
</dbReference>
<feature type="compositionally biased region" description="Polar residues" evidence="1">
    <location>
        <begin position="153"/>
        <end position="174"/>
    </location>
</feature>
<feature type="region of interest" description="Disordered" evidence="1">
    <location>
        <begin position="288"/>
        <end position="365"/>
    </location>
</feature>
<feature type="region of interest" description="Disordered" evidence="1">
    <location>
        <begin position="1436"/>
        <end position="1492"/>
    </location>
</feature>
<comment type="caution">
    <text evidence="2">The sequence shown here is derived from an EMBL/GenBank/DDBJ whole genome shotgun (WGS) entry which is preliminary data.</text>
</comment>
<feature type="compositionally biased region" description="Polar residues" evidence="1">
    <location>
        <begin position="298"/>
        <end position="307"/>
    </location>
</feature>
<name>A0AAN7BCY4_9PEZI</name>
<feature type="compositionally biased region" description="Low complexity" evidence="1">
    <location>
        <begin position="1050"/>
        <end position="1064"/>
    </location>
</feature>
<feature type="region of interest" description="Disordered" evidence="1">
    <location>
        <begin position="1113"/>
        <end position="1154"/>
    </location>
</feature>
<feature type="region of interest" description="Disordered" evidence="1">
    <location>
        <begin position="1726"/>
        <end position="1746"/>
    </location>
</feature>
<feature type="compositionally biased region" description="Polar residues" evidence="1">
    <location>
        <begin position="611"/>
        <end position="620"/>
    </location>
</feature>
<feature type="region of interest" description="Disordered" evidence="1">
    <location>
        <begin position="1215"/>
        <end position="1336"/>
    </location>
</feature>
<feature type="compositionally biased region" description="Basic and acidic residues" evidence="1">
    <location>
        <begin position="132"/>
        <end position="144"/>
    </location>
</feature>
<feature type="compositionally biased region" description="Pro residues" evidence="1">
    <location>
        <begin position="932"/>
        <end position="944"/>
    </location>
</feature>
<evidence type="ECO:0000256" key="1">
    <source>
        <dbReference type="SAM" id="MobiDB-lite"/>
    </source>
</evidence>
<feature type="compositionally biased region" description="Polar residues" evidence="1">
    <location>
        <begin position="908"/>
        <end position="922"/>
    </location>
</feature>
<feature type="compositionally biased region" description="Polar residues" evidence="1">
    <location>
        <begin position="1027"/>
        <end position="1043"/>
    </location>
</feature>
<reference evidence="2" key="1">
    <citation type="journal article" date="2023" name="Mol. Phylogenet. Evol.">
        <title>Genome-scale phylogeny and comparative genomics of the fungal order Sordariales.</title>
        <authorList>
            <person name="Hensen N."/>
            <person name="Bonometti L."/>
            <person name="Westerberg I."/>
            <person name="Brannstrom I.O."/>
            <person name="Guillou S."/>
            <person name="Cros-Aarteil S."/>
            <person name="Calhoun S."/>
            <person name="Haridas S."/>
            <person name="Kuo A."/>
            <person name="Mondo S."/>
            <person name="Pangilinan J."/>
            <person name="Riley R."/>
            <person name="LaButti K."/>
            <person name="Andreopoulos B."/>
            <person name="Lipzen A."/>
            <person name="Chen C."/>
            <person name="Yan M."/>
            <person name="Daum C."/>
            <person name="Ng V."/>
            <person name="Clum A."/>
            <person name="Steindorff A."/>
            <person name="Ohm R.A."/>
            <person name="Martin F."/>
            <person name="Silar P."/>
            <person name="Natvig D.O."/>
            <person name="Lalanne C."/>
            <person name="Gautier V."/>
            <person name="Ament-Velasquez S.L."/>
            <person name="Kruys A."/>
            <person name="Hutchinson M.I."/>
            <person name="Powell A.J."/>
            <person name="Barry K."/>
            <person name="Miller A.N."/>
            <person name="Grigoriev I.V."/>
            <person name="Debuchy R."/>
            <person name="Gladieux P."/>
            <person name="Hiltunen Thoren M."/>
            <person name="Johannesson H."/>
        </authorList>
    </citation>
    <scope>NUCLEOTIDE SEQUENCE</scope>
    <source>
        <strain evidence="2">PSN293</strain>
    </source>
</reference>
<evidence type="ECO:0000313" key="2">
    <source>
        <dbReference type="EMBL" id="KAK4219234.1"/>
    </source>
</evidence>
<evidence type="ECO:0000313" key="3">
    <source>
        <dbReference type="Proteomes" id="UP001301769"/>
    </source>
</evidence>
<feature type="compositionally biased region" description="Low complexity" evidence="1">
    <location>
        <begin position="1597"/>
        <end position="1607"/>
    </location>
</feature>
<feature type="region of interest" description="Disordered" evidence="1">
    <location>
        <begin position="695"/>
        <end position="1091"/>
    </location>
</feature>
<feature type="compositionally biased region" description="Low complexity" evidence="1">
    <location>
        <begin position="1732"/>
        <end position="1746"/>
    </location>
</feature>
<feature type="compositionally biased region" description="Polar residues" evidence="1">
    <location>
        <begin position="1395"/>
        <end position="1405"/>
    </location>
</feature>
<feature type="compositionally biased region" description="Pro residues" evidence="1">
    <location>
        <begin position="785"/>
        <end position="794"/>
    </location>
</feature>
<feature type="compositionally biased region" description="Polar residues" evidence="1">
    <location>
        <begin position="637"/>
        <end position="647"/>
    </location>
</feature>
<reference evidence="2" key="2">
    <citation type="submission" date="2023-05" db="EMBL/GenBank/DDBJ databases">
        <authorList>
            <consortium name="Lawrence Berkeley National Laboratory"/>
            <person name="Steindorff A."/>
            <person name="Hensen N."/>
            <person name="Bonometti L."/>
            <person name="Westerberg I."/>
            <person name="Brannstrom I.O."/>
            <person name="Guillou S."/>
            <person name="Cros-Aarteil S."/>
            <person name="Calhoun S."/>
            <person name="Haridas S."/>
            <person name="Kuo A."/>
            <person name="Mondo S."/>
            <person name="Pangilinan J."/>
            <person name="Riley R."/>
            <person name="Labutti K."/>
            <person name="Andreopoulos B."/>
            <person name="Lipzen A."/>
            <person name="Chen C."/>
            <person name="Yanf M."/>
            <person name="Daum C."/>
            <person name="Ng V."/>
            <person name="Clum A."/>
            <person name="Ohm R."/>
            <person name="Martin F."/>
            <person name="Silar P."/>
            <person name="Natvig D."/>
            <person name="Lalanne C."/>
            <person name="Gautier V."/>
            <person name="Ament-Velasquez S.L."/>
            <person name="Kruys A."/>
            <person name="Hutchinson M.I."/>
            <person name="Powell A.J."/>
            <person name="Barry K."/>
            <person name="Miller A.N."/>
            <person name="Grigoriev I.V."/>
            <person name="Debuchy R."/>
            <person name="Gladieux P."/>
            <person name="Thoren M.H."/>
            <person name="Johannesson H."/>
        </authorList>
    </citation>
    <scope>NUCLEOTIDE SEQUENCE</scope>
    <source>
        <strain evidence="2">PSN293</strain>
    </source>
</reference>
<feature type="compositionally biased region" description="Pro residues" evidence="1">
    <location>
        <begin position="965"/>
        <end position="979"/>
    </location>
</feature>
<sequence>MASLPSLPENWESDYDGDRWFYRYKPTGLVQYIFPKPGDEYPEYVDVFSPPPELSPEEKLESHYQVKRRNTAGGDGPAKSNKKGDGLTSATMSGPVDDSESNFWYQPDGLMYMGPGGYTDVSPEADEDERDEVFGRDAEKKEPPQKGPRSFISPVTSAEATPMASSSHPATATPVSEKATAAAVIAEPVPVDGPPPESPEVPMLDGRGIYSPVGYVAELASEHTAQCRDETHPAPVELPTHDMMIEVDSQPTNYADAFPLAPVELPAQSPVVRRAHHTALTTPDQKVLVPPAQHHPHPSQTSFQGSAPVNPFHAHPIPVREHRASLSTAQQTGPSFVTGPPSPTKYQPYNPERHVAPEREHRRTPVQNDHAYTAARQSHDFNRHSQVVLEDVPAVLQPPRVPPKRPIEQGDDDTYGHESTSSPVPSVLQPAGGRSGIPRPSLQDQRAQSTPDYRPYHPYQDLEQQIDSTVRLYSPPPPQDRESSVRSVPPVAIQSHLGSMGPDPVDILPGVNRANTLPTDMPALPFMGVETPLTALRGGSRSKPVYGLTHQPRDSAQAAGLRNHSSPDIRNPDFPVALKTGHNPLRTDAESRSYQTMPASSSPDAPPKPSLTHQIPQAGTSYFPAQGPTYTGHARPGSTQQFHQWQGHSAFHRPPQERPHSVQNFHASYSVTPEPPRSVEQGFRPPDAAQRQAKVNAASERVTSPVVGVPRQTLSGQQSPPIPDRKASIQSVDSADGPATRPSTASRRVSLSNPSHGFIVESSAMPPPSVQSLRNEGVAHQRSPSPQPSAPGPRPGTAAKPRPMSMQFPPSQPHVHPDRHNTSSPVHGTPVVQPPQAVSPFYQMAPPPGSRHHTQGPGQQGMWKTASNSPPPQSWQTSNRSPATQDRRSPSPTQRIAGSAPRPVSMAFQPQQPSQLGQARNTASERAERLPAPQPVPVPQPTPPASQQTGSGGASKASQGRRVPQPVPFPQPSPSPRPFPSHQQYPGQVPTRPDKLPGTHASIEAVRHTPAPIQPSQVQAIQAPVPTRQSSSRTPGTHTTNGNGVQGYRPSQPQSPSSTQGAQSRSSIPGTQTTQPQPPPSHSRGSREPTEKVGALVASQNYTIASLDTRNVTAPPHMQQPLNPGQPPSPVAVPGTGLPNNRPPPSTGMAQQSSMLTGPVTYGQASGFTQPGVAQQMPVPVQPAGQYIPQMVGGHQVFYMAPGPVPQQVFIPQATTSAHPSPAVAAPNQPQSASPPVSSPQTVAGGKEKERWFGKVFKSGSVKKQNPLTGPAVEETASQGSGQSVKSETTLRNKLQKSQPGTAQPPQPHVQAPTTDPVAGMGTPIQTMPFAQGNQSHMGQQAAPYFQPVGGNLYWSNSHHGLATNSSHVVQQGVPQQQHQQPLGQSIAPLVTPGLESNSQAQPGQQYPVARPQKSANLVQQGSPIGQLIANSATSGLENNFQPRPGRQNQQYRVSSPQLSANTAHQGSPIGQPFQPHRQSVDQGQGYFPSAGQIAAGPVMTANSDPRAVATVPNVMNQGHPSNNSTYSPIYHQKESVGEKPGQSTAEPSHRRPSEPHSLSAARGSISSQVSPAQIFVQPPTQPVEGTDQGDRDSLSRKSISSSIAPSFRTTNSMTADSAFTTAPLRPDGDAHHDAGGSSNVDNLGAGSMSMSFTIDDNNNKNKEASASVTDQIRSATTTTITPIGSGTQIIIPTGGTGNKTTAAPAATTTTTSAYYLAAQRADQLWGGRSRSNSATGAAPASGSTL</sequence>